<protein>
    <submittedName>
        <fullName evidence="5">Uncharacterized protein</fullName>
    </submittedName>
</protein>
<evidence type="ECO:0000256" key="2">
    <source>
        <dbReference type="ARBA" id="ARBA00022737"/>
    </source>
</evidence>
<dbReference type="PANTHER" id="PTHR19848:SF8">
    <property type="entry name" value="F-BOX AND WD REPEAT DOMAIN CONTAINING 7"/>
    <property type="match status" value="1"/>
</dbReference>
<keyword evidence="1 3" id="KW-0853">WD repeat</keyword>
<evidence type="ECO:0000256" key="1">
    <source>
        <dbReference type="ARBA" id="ARBA00022574"/>
    </source>
</evidence>
<dbReference type="PROSITE" id="PS50294">
    <property type="entry name" value="WD_REPEATS_REGION"/>
    <property type="match status" value="1"/>
</dbReference>
<feature type="repeat" description="WD" evidence="3">
    <location>
        <begin position="539"/>
        <end position="569"/>
    </location>
</feature>
<dbReference type="InterPro" id="IPR015943">
    <property type="entry name" value="WD40/YVTN_repeat-like_dom_sf"/>
</dbReference>
<dbReference type="AlphaFoldDB" id="A0A7W8F2T2"/>
<dbReference type="Gene3D" id="2.130.10.10">
    <property type="entry name" value="YVTN repeat-like/Quinoprotein amine dehydrogenase"/>
    <property type="match status" value="3"/>
</dbReference>
<dbReference type="SMART" id="SM00320">
    <property type="entry name" value="WD40"/>
    <property type="match status" value="6"/>
</dbReference>
<feature type="compositionally biased region" description="Low complexity" evidence="4">
    <location>
        <begin position="1"/>
        <end position="39"/>
    </location>
</feature>
<evidence type="ECO:0000256" key="4">
    <source>
        <dbReference type="SAM" id="MobiDB-lite"/>
    </source>
</evidence>
<name>A0A7W8F2T2_STREU</name>
<keyword evidence="2" id="KW-0677">Repeat</keyword>
<dbReference type="Pfam" id="PF00400">
    <property type="entry name" value="WD40"/>
    <property type="match status" value="4"/>
</dbReference>
<dbReference type="RefSeq" id="WP_228773531.1">
    <property type="nucleotide sequence ID" value="NZ_JACHJF010000015.1"/>
</dbReference>
<dbReference type="PROSITE" id="PS50082">
    <property type="entry name" value="WD_REPEATS_2"/>
    <property type="match status" value="2"/>
</dbReference>
<feature type="repeat" description="WD" evidence="3">
    <location>
        <begin position="370"/>
        <end position="411"/>
    </location>
</feature>
<dbReference type="PANTHER" id="PTHR19848">
    <property type="entry name" value="WD40 REPEAT PROTEIN"/>
    <property type="match status" value="1"/>
</dbReference>
<organism evidence="5 6">
    <name type="scientific">Streptomyces eurocidicus</name>
    <name type="common">Streptoverticillium eurocidicus</name>
    <dbReference type="NCBI Taxonomy" id="66423"/>
    <lineage>
        <taxon>Bacteria</taxon>
        <taxon>Bacillati</taxon>
        <taxon>Actinomycetota</taxon>
        <taxon>Actinomycetes</taxon>
        <taxon>Kitasatosporales</taxon>
        <taxon>Streptomycetaceae</taxon>
        <taxon>Streptomyces</taxon>
    </lineage>
</organism>
<accession>A0A7W8F2T2</accession>
<reference evidence="5 6" key="1">
    <citation type="submission" date="2020-08" db="EMBL/GenBank/DDBJ databases">
        <title>Genomic Encyclopedia of Type Strains, Phase III (KMG-III): the genomes of soil and plant-associated and newly described type strains.</title>
        <authorList>
            <person name="Whitman W."/>
        </authorList>
    </citation>
    <scope>NUCLEOTIDE SEQUENCE [LARGE SCALE GENOMIC DNA]</scope>
    <source>
        <strain evidence="5 6">CECT 3259</strain>
    </source>
</reference>
<dbReference type="InterPro" id="IPR036322">
    <property type="entry name" value="WD40_repeat_dom_sf"/>
</dbReference>
<proteinExistence type="predicted"/>
<dbReference type="SUPFAM" id="SSF50978">
    <property type="entry name" value="WD40 repeat-like"/>
    <property type="match status" value="1"/>
</dbReference>
<evidence type="ECO:0000313" key="5">
    <source>
        <dbReference type="EMBL" id="MBB5121038.1"/>
    </source>
</evidence>
<dbReference type="InterPro" id="IPR001680">
    <property type="entry name" value="WD40_rpt"/>
</dbReference>
<sequence length="619" mass="62773">MPTADRAAAPYDAPAREGAGPAAGAPADAAAGAPSTAPGEPDGAGTGCPVCGAAAPEDAGPAECPGCRWPLRAGPVLGPLTPELLRAFDDRLATARRRYDLTAAARAAGHPGHGDDALYARLQRHVRNGPPRPGEAAEALRGPWPQEPPARPLREVAGTHARGAAETLALEIAADGLTAVVLARADDGDLYERAETASWPWTALLPTLPADPDAARFLLAGGIGDRLPRDPDTTRTLEQSLTGLLRPGAVLPDAPYSGAALPDPSYPGAPPPGPPGPGVAPAVLACGLPGWPVPESVLAALRRRHPDAVAVRIPTGPARPPRQVLRHAPGLSALACGPGPDPGTAHLALGRPDGSAEVRTPGAAEPLAERDLHTGRVTALDLAPDLRGLVTGGSDGAVRLWSYGGSGRSRTLAWHEGWVNAVRYRGGAVFSLGDDGLLRRSDPSRPLGAPDGAGYPLKVGWSAATALEVTSDGRILAVGGAAGVGLWDALSGHRLGRLTTGSSVTGLALDAADRLLAVGCADGRVHVHDLRRRTGADELPGHTGAVRHLTFGPHGLLAACGESGAIRAWPAGRARQGSCGTPVGLHAAAVRGLAVTPAGHLLSASADGLVRAWPSPEPL</sequence>
<dbReference type="Proteomes" id="UP000528608">
    <property type="component" value="Unassembled WGS sequence"/>
</dbReference>
<dbReference type="EMBL" id="JACHJF010000015">
    <property type="protein sequence ID" value="MBB5121038.1"/>
    <property type="molecule type" value="Genomic_DNA"/>
</dbReference>
<comment type="caution">
    <text evidence="5">The sequence shown here is derived from an EMBL/GenBank/DDBJ whole genome shotgun (WGS) entry which is preliminary data.</text>
</comment>
<evidence type="ECO:0000256" key="3">
    <source>
        <dbReference type="PROSITE-ProRule" id="PRU00221"/>
    </source>
</evidence>
<evidence type="ECO:0000313" key="6">
    <source>
        <dbReference type="Proteomes" id="UP000528608"/>
    </source>
</evidence>
<feature type="region of interest" description="Disordered" evidence="4">
    <location>
        <begin position="1"/>
        <end position="46"/>
    </location>
</feature>
<gene>
    <name evidence="5" type="ORF">FHS36_004489</name>
</gene>